<evidence type="ECO:0000256" key="1">
    <source>
        <dbReference type="SAM" id="Phobius"/>
    </source>
</evidence>
<dbReference type="Proteomes" id="UP001174136">
    <property type="component" value="Unassembled WGS sequence"/>
</dbReference>
<accession>A0AA47PAL2</accession>
<dbReference type="AlphaFoldDB" id="A0AA47PAL2"/>
<keyword evidence="3" id="KW-1185">Reference proteome</keyword>
<keyword evidence="1" id="KW-0472">Membrane</keyword>
<name>A0AA47PAL2_MERPO</name>
<sequence>MDRVATLVRPNPGSRKTPLFHVREQLGHGRQASGEWRLPREHRPVRWGGRNQEGAGNTIGEEVEQVNSFLSRAALTTKYMTKPHRADLEAANLNLKQELNISQEDTEQWVEDVKKWAATGRNMTSIDIMVRSITSLNSLCFFVLFLIFLLI</sequence>
<evidence type="ECO:0000313" key="2">
    <source>
        <dbReference type="EMBL" id="KAK0154625.1"/>
    </source>
</evidence>
<protein>
    <submittedName>
        <fullName evidence="2">Uncharacterized protein</fullName>
    </submittedName>
</protein>
<keyword evidence="1" id="KW-0812">Transmembrane</keyword>
<evidence type="ECO:0000313" key="3">
    <source>
        <dbReference type="Proteomes" id="UP001174136"/>
    </source>
</evidence>
<keyword evidence="1" id="KW-1133">Transmembrane helix</keyword>
<dbReference type="PANTHER" id="PTHR33104:SF2">
    <property type="entry name" value="CXC3 LIKE CYSTEINE CLUSTER DOMAIN-CONTAINING PROTEIN"/>
    <property type="match status" value="1"/>
</dbReference>
<feature type="transmembrane region" description="Helical" evidence="1">
    <location>
        <begin position="128"/>
        <end position="150"/>
    </location>
</feature>
<dbReference type="EMBL" id="JAOPHQ010000385">
    <property type="protein sequence ID" value="KAK0154625.1"/>
    <property type="molecule type" value="Genomic_DNA"/>
</dbReference>
<reference evidence="2" key="1">
    <citation type="journal article" date="2023" name="Front. Mar. Sci.">
        <title>A new Merluccius polli reference genome to investigate the effects of global change in West African waters.</title>
        <authorList>
            <person name="Mateo J.L."/>
            <person name="Blanco-Fernandez C."/>
            <person name="Garcia-Vazquez E."/>
            <person name="Machado-Schiaffino G."/>
        </authorList>
    </citation>
    <scope>NUCLEOTIDE SEQUENCE</scope>
    <source>
        <strain evidence="2">C29</strain>
        <tissue evidence="2">Fin</tissue>
    </source>
</reference>
<dbReference type="PANTHER" id="PTHR33104">
    <property type="entry name" value="SI:DKEY-29D5.2"/>
    <property type="match status" value="1"/>
</dbReference>
<comment type="caution">
    <text evidence="2">The sequence shown here is derived from an EMBL/GenBank/DDBJ whole genome shotgun (WGS) entry which is preliminary data.</text>
</comment>
<proteinExistence type="predicted"/>
<organism evidence="2 3">
    <name type="scientific">Merluccius polli</name>
    <name type="common">Benguela hake</name>
    <name type="synonym">Merluccius cadenati</name>
    <dbReference type="NCBI Taxonomy" id="89951"/>
    <lineage>
        <taxon>Eukaryota</taxon>
        <taxon>Metazoa</taxon>
        <taxon>Chordata</taxon>
        <taxon>Craniata</taxon>
        <taxon>Vertebrata</taxon>
        <taxon>Euteleostomi</taxon>
        <taxon>Actinopterygii</taxon>
        <taxon>Neopterygii</taxon>
        <taxon>Teleostei</taxon>
        <taxon>Neoteleostei</taxon>
        <taxon>Acanthomorphata</taxon>
        <taxon>Zeiogadaria</taxon>
        <taxon>Gadariae</taxon>
        <taxon>Gadiformes</taxon>
        <taxon>Gadoidei</taxon>
        <taxon>Merlucciidae</taxon>
        <taxon>Merluccius</taxon>
    </lineage>
</organism>
<gene>
    <name evidence="2" type="ORF">N1851_003063</name>
</gene>